<accession>A0A9P4Q779</accession>
<dbReference type="OrthoDB" id="5284712at2759"/>
<evidence type="ECO:0000256" key="1">
    <source>
        <dbReference type="ARBA" id="ARBA00004141"/>
    </source>
</evidence>
<keyword evidence="2 6" id="KW-0812">Transmembrane</keyword>
<name>A0A9P4Q779_9PEZI</name>
<feature type="region of interest" description="Disordered" evidence="5">
    <location>
        <begin position="105"/>
        <end position="127"/>
    </location>
</feature>
<proteinExistence type="predicted"/>
<evidence type="ECO:0000256" key="6">
    <source>
        <dbReference type="SAM" id="Phobius"/>
    </source>
</evidence>
<dbReference type="Pfam" id="PF01284">
    <property type="entry name" value="MARVEL"/>
    <property type="match status" value="1"/>
</dbReference>
<feature type="domain" description="MARVEL" evidence="7">
    <location>
        <begin position="13"/>
        <end position="164"/>
    </location>
</feature>
<evidence type="ECO:0000256" key="3">
    <source>
        <dbReference type="ARBA" id="ARBA00022989"/>
    </source>
</evidence>
<dbReference type="GO" id="GO:0016020">
    <property type="term" value="C:membrane"/>
    <property type="evidence" value="ECO:0007669"/>
    <property type="project" value="UniProtKB-SubCell"/>
</dbReference>
<feature type="transmembrane region" description="Helical" evidence="6">
    <location>
        <begin position="76"/>
        <end position="98"/>
    </location>
</feature>
<feature type="compositionally biased region" description="Basic and acidic residues" evidence="5">
    <location>
        <begin position="106"/>
        <end position="127"/>
    </location>
</feature>
<feature type="region of interest" description="Disordered" evidence="5">
    <location>
        <begin position="177"/>
        <end position="307"/>
    </location>
</feature>
<comment type="caution">
    <text evidence="8">The sequence shown here is derived from an EMBL/GenBank/DDBJ whole genome shotgun (WGS) entry which is preliminary data.</text>
</comment>
<protein>
    <recommendedName>
        <fullName evidence="7">MARVEL domain-containing protein</fullName>
    </recommendedName>
</protein>
<keyword evidence="9" id="KW-1185">Reference proteome</keyword>
<keyword evidence="3 6" id="KW-1133">Transmembrane helix</keyword>
<evidence type="ECO:0000259" key="7">
    <source>
        <dbReference type="Pfam" id="PF01284"/>
    </source>
</evidence>
<keyword evidence="4 6" id="KW-0472">Membrane</keyword>
<evidence type="ECO:0000256" key="4">
    <source>
        <dbReference type="ARBA" id="ARBA00023136"/>
    </source>
</evidence>
<dbReference type="InterPro" id="IPR008253">
    <property type="entry name" value="Marvel"/>
</dbReference>
<dbReference type="PANTHER" id="PTHR37451:SF3">
    <property type="entry name" value="MARVEL DOMAIN-CONTAINING PROTEIN"/>
    <property type="match status" value="1"/>
</dbReference>
<dbReference type="AlphaFoldDB" id="A0A9P4Q779"/>
<dbReference type="PANTHER" id="PTHR37451">
    <property type="entry name" value="MARVEL DOMAIN"/>
    <property type="match status" value="1"/>
</dbReference>
<dbReference type="Proteomes" id="UP000799441">
    <property type="component" value="Unassembled WGS sequence"/>
</dbReference>
<sequence>MRIPQTYIQKGKATLHGVQLLFIFLAAVLTLAIMVKDGGSDGRVGYALALCFLTLPALVYQVMVPMWSRAWRFANAYAYAALDLAYAILWLAAFAALANWTSDGISKGEKGQKNADDKGKDKNNSDKHSGCAAFGFGSETRCKIASADVAMGVIICLLFVATSVISIQGILKYRKTGSMPGQERDEGIGKYQRPKYEDPNKEAWNVDTTEFEDESAQYDTYGKNSADNNGENERVKYGQTSDEEDHVGLLNGARPLDLDGRHDSDPEQHSARPYGAGSVHNSVGLRSSHFDPQSPDGRVQFPTGNYR</sequence>
<feature type="compositionally biased region" description="Basic and acidic residues" evidence="5">
    <location>
        <begin position="256"/>
        <end position="270"/>
    </location>
</feature>
<evidence type="ECO:0000313" key="8">
    <source>
        <dbReference type="EMBL" id="KAF2720548.1"/>
    </source>
</evidence>
<reference evidence="8" key="1">
    <citation type="journal article" date="2020" name="Stud. Mycol.">
        <title>101 Dothideomycetes genomes: a test case for predicting lifestyles and emergence of pathogens.</title>
        <authorList>
            <person name="Haridas S."/>
            <person name="Albert R."/>
            <person name="Binder M."/>
            <person name="Bloem J."/>
            <person name="Labutti K."/>
            <person name="Salamov A."/>
            <person name="Andreopoulos B."/>
            <person name="Baker S."/>
            <person name="Barry K."/>
            <person name="Bills G."/>
            <person name="Bluhm B."/>
            <person name="Cannon C."/>
            <person name="Castanera R."/>
            <person name="Culley D."/>
            <person name="Daum C."/>
            <person name="Ezra D."/>
            <person name="Gonzalez J."/>
            <person name="Henrissat B."/>
            <person name="Kuo A."/>
            <person name="Liang C."/>
            <person name="Lipzen A."/>
            <person name="Lutzoni F."/>
            <person name="Magnuson J."/>
            <person name="Mondo S."/>
            <person name="Nolan M."/>
            <person name="Ohm R."/>
            <person name="Pangilinan J."/>
            <person name="Park H.-J."/>
            <person name="Ramirez L."/>
            <person name="Alfaro M."/>
            <person name="Sun H."/>
            <person name="Tritt A."/>
            <person name="Yoshinaga Y."/>
            <person name="Zwiers L.-H."/>
            <person name="Turgeon B."/>
            <person name="Goodwin S."/>
            <person name="Spatafora J."/>
            <person name="Crous P."/>
            <person name="Grigoriev I."/>
        </authorList>
    </citation>
    <scope>NUCLEOTIDE SEQUENCE</scope>
    <source>
        <strain evidence="8">CBS 116435</strain>
    </source>
</reference>
<gene>
    <name evidence="8" type="ORF">K431DRAFT_347042</name>
</gene>
<evidence type="ECO:0000256" key="5">
    <source>
        <dbReference type="SAM" id="MobiDB-lite"/>
    </source>
</evidence>
<evidence type="ECO:0000313" key="9">
    <source>
        <dbReference type="Proteomes" id="UP000799441"/>
    </source>
</evidence>
<feature type="transmembrane region" description="Helical" evidence="6">
    <location>
        <begin position="46"/>
        <end position="64"/>
    </location>
</feature>
<dbReference type="EMBL" id="MU003798">
    <property type="protein sequence ID" value="KAF2720548.1"/>
    <property type="molecule type" value="Genomic_DNA"/>
</dbReference>
<feature type="compositionally biased region" description="Basic and acidic residues" evidence="5">
    <location>
        <begin position="182"/>
        <end position="201"/>
    </location>
</feature>
<evidence type="ECO:0000256" key="2">
    <source>
        <dbReference type="ARBA" id="ARBA00022692"/>
    </source>
</evidence>
<comment type="subcellular location">
    <subcellularLocation>
        <location evidence="1">Membrane</location>
        <topology evidence="1">Multi-pass membrane protein</topology>
    </subcellularLocation>
</comment>
<feature type="transmembrane region" description="Helical" evidence="6">
    <location>
        <begin position="12"/>
        <end position="34"/>
    </location>
</feature>
<organism evidence="8 9">
    <name type="scientific">Polychaeton citri CBS 116435</name>
    <dbReference type="NCBI Taxonomy" id="1314669"/>
    <lineage>
        <taxon>Eukaryota</taxon>
        <taxon>Fungi</taxon>
        <taxon>Dikarya</taxon>
        <taxon>Ascomycota</taxon>
        <taxon>Pezizomycotina</taxon>
        <taxon>Dothideomycetes</taxon>
        <taxon>Dothideomycetidae</taxon>
        <taxon>Capnodiales</taxon>
        <taxon>Capnodiaceae</taxon>
        <taxon>Polychaeton</taxon>
    </lineage>
</organism>
<feature type="transmembrane region" description="Helical" evidence="6">
    <location>
        <begin position="149"/>
        <end position="171"/>
    </location>
</feature>